<evidence type="ECO:0000256" key="3">
    <source>
        <dbReference type="ARBA" id="ARBA00022737"/>
    </source>
</evidence>
<name>A0A131YHG2_RHIAP</name>
<dbReference type="SMART" id="SM00225">
    <property type="entry name" value="BTB"/>
    <property type="match status" value="1"/>
</dbReference>
<dbReference type="PANTHER" id="PTHR45632">
    <property type="entry name" value="LD33804P"/>
    <property type="match status" value="1"/>
</dbReference>
<dbReference type="AlphaFoldDB" id="A0A131YHG2"/>
<comment type="function">
    <text evidence="4">Probable substrate-specific adapter of an E3 ubiquitin-protein ligase complex which mediates the ubiquitination and subsequent proteasomal degradation of target proteins. May have a role in synapse differentiation and growth.</text>
</comment>
<evidence type="ECO:0000256" key="2">
    <source>
        <dbReference type="ARBA" id="ARBA00022441"/>
    </source>
</evidence>
<dbReference type="SUPFAM" id="SSF54695">
    <property type="entry name" value="POZ domain"/>
    <property type="match status" value="1"/>
</dbReference>
<evidence type="ECO:0000256" key="4">
    <source>
        <dbReference type="ARBA" id="ARBA00043912"/>
    </source>
</evidence>
<evidence type="ECO:0000256" key="1">
    <source>
        <dbReference type="ARBA" id="ARBA00013699"/>
    </source>
</evidence>
<feature type="domain" description="BTB" evidence="5">
    <location>
        <begin position="43"/>
        <end position="110"/>
    </location>
</feature>
<dbReference type="GO" id="GO:0016567">
    <property type="term" value="P:protein ubiquitination"/>
    <property type="evidence" value="ECO:0007669"/>
    <property type="project" value="UniProtKB-UniPathway"/>
</dbReference>
<dbReference type="PROSITE" id="PS50097">
    <property type="entry name" value="BTB"/>
    <property type="match status" value="1"/>
</dbReference>
<dbReference type="Gene3D" id="3.30.710.10">
    <property type="entry name" value="Potassium Channel Kv1.1, Chain A"/>
    <property type="match status" value="1"/>
</dbReference>
<keyword evidence="3" id="KW-0677">Repeat</keyword>
<keyword evidence="2" id="KW-0880">Kelch repeat</keyword>
<evidence type="ECO:0000259" key="5">
    <source>
        <dbReference type="PROSITE" id="PS50097"/>
    </source>
</evidence>
<evidence type="ECO:0000313" key="6">
    <source>
        <dbReference type="EMBL" id="JAP77920.1"/>
    </source>
</evidence>
<dbReference type="PIRSF" id="PIRSF037037">
    <property type="entry name" value="Kelch-like_protein_gigaxonin"/>
    <property type="match status" value="1"/>
</dbReference>
<proteinExistence type="predicted"/>
<dbReference type="SUPFAM" id="SSF117281">
    <property type="entry name" value="Kelch motif"/>
    <property type="match status" value="1"/>
</dbReference>
<reference evidence="6" key="1">
    <citation type="journal article" date="2016" name="Ticks Tick Borne Dis.">
        <title>De novo assembly and annotation of the salivary gland transcriptome of Rhipicephalus appendiculatus male and female ticks during blood feeding.</title>
        <authorList>
            <person name="de Castro M.H."/>
            <person name="de Klerk D."/>
            <person name="Pienaar R."/>
            <person name="Latif A.A."/>
            <person name="Rees D.J."/>
            <person name="Mans B.J."/>
        </authorList>
    </citation>
    <scope>NUCLEOTIDE SEQUENCE</scope>
    <source>
        <tissue evidence="6">Salivary glands</tissue>
    </source>
</reference>
<dbReference type="GO" id="GO:0003779">
    <property type="term" value="F:actin binding"/>
    <property type="evidence" value="ECO:0007669"/>
    <property type="project" value="UniProtKB-KW"/>
</dbReference>
<protein>
    <recommendedName>
        <fullName evidence="1">Kelch-like protein diablo</fullName>
    </recommendedName>
</protein>
<dbReference type="InterPro" id="IPR011705">
    <property type="entry name" value="BACK"/>
</dbReference>
<dbReference type="InterPro" id="IPR006652">
    <property type="entry name" value="Kelch_1"/>
</dbReference>
<dbReference type="Pfam" id="PF24681">
    <property type="entry name" value="Kelch_KLHDC2_KLHL20_DRC7"/>
    <property type="match status" value="1"/>
</dbReference>
<organism evidence="6">
    <name type="scientific">Rhipicephalus appendiculatus</name>
    <name type="common">Brown ear tick</name>
    <dbReference type="NCBI Taxonomy" id="34631"/>
    <lineage>
        <taxon>Eukaryota</taxon>
        <taxon>Metazoa</taxon>
        <taxon>Ecdysozoa</taxon>
        <taxon>Arthropoda</taxon>
        <taxon>Chelicerata</taxon>
        <taxon>Arachnida</taxon>
        <taxon>Acari</taxon>
        <taxon>Parasitiformes</taxon>
        <taxon>Ixodida</taxon>
        <taxon>Ixodoidea</taxon>
        <taxon>Ixodidae</taxon>
        <taxon>Rhipicephalinae</taxon>
        <taxon>Rhipicephalus</taxon>
        <taxon>Rhipicephalus</taxon>
    </lineage>
</organism>
<dbReference type="Pfam" id="PF00651">
    <property type="entry name" value="BTB"/>
    <property type="match status" value="1"/>
</dbReference>
<dbReference type="InterPro" id="IPR017096">
    <property type="entry name" value="BTB-kelch_protein"/>
</dbReference>
<dbReference type="InterPro" id="IPR000210">
    <property type="entry name" value="BTB/POZ_dom"/>
</dbReference>
<accession>A0A131YHG2</accession>
<sequence length="605" mass="67091">MKEVSRHTDGTVPGFRMVHFESPPHANALLNGLNLLRARGQLLDVTLIAGGREFKAHRAVLAACSDYFRAMFTDAMLESRQPEICLNGVSAQGLRCLLEYAYTSRLVLSLANIQDVLATANHIGLTPVVEACSSYLQDQLDLENCIDVATLAETYSLRRLRKRVYRFICANLHQFAKTPEFQRLSTTQMEHLLACDFPVNCPEGDVLSFVLNWVACDPGDRLSQARKLVSYICFSEIPASRLAELWDSPVLQCLFSRRIPPHLSGIGGQPPPSLVNTRGMELVLLKVGGFGLSGVTNEITYYLPSAGRWKYLTSIPHVEQCNFGTAVLGNELYVVGGCFNQSLHQENVHPFGFRYNALTGEWSTMAPMRWERCRFALCVARDHLYAVGGAGEVLGDVDTAEDGEAHCERYDSHTDVWMPVAPLPGARTQHAGAAWGPYLFVSGGLNADSVLNSLLRYDTRTDNWETMVPMSIPRADHSMVIYGDRLVVCGGWYEDAATGTRVLAETVEAYDIASNSWTPVTTVPTPRYHAGVAVLGSWLYTVGGFHSDTTFDRASGVVERFDLDGSLGWEEVQPYPQDVWEHVCCTLFVPRCRDDLDVISDKTLM</sequence>
<dbReference type="EMBL" id="GEDV01010637">
    <property type="protein sequence ID" value="JAP77920.1"/>
    <property type="molecule type" value="Transcribed_RNA"/>
</dbReference>
<dbReference type="Gene3D" id="1.25.40.420">
    <property type="match status" value="1"/>
</dbReference>
<dbReference type="InterPro" id="IPR011333">
    <property type="entry name" value="SKP1/BTB/POZ_sf"/>
</dbReference>
<dbReference type="InterPro" id="IPR015915">
    <property type="entry name" value="Kelch-typ_b-propeller"/>
</dbReference>
<dbReference type="Pfam" id="PF07707">
    <property type="entry name" value="BACK"/>
    <property type="match status" value="1"/>
</dbReference>
<dbReference type="SMART" id="SM00612">
    <property type="entry name" value="Kelch"/>
    <property type="match status" value="4"/>
</dbReference>
<dbReference type="CDD" id="cd14733">
    <property type="entry name" value="BACK"/>
    <property type="match status" value="1"/>
</dbReference>
<dbReference type="PANTHER" id="PTHR45632:SF3">
    <property type="entry name" value="KELCH-LIKE PROTEIN 32"/>
    <property type="match status" value="1"/>
</dbReference>
<dbReference type="SMART" id="SM00875">
    <property type="entry name" value="BACK"/>
    <property type="match status" value="1"/>
</dbReference>
<dbReference type="UniPathway" id="UPA00143"/>
<dbReference type="Gene3D" id="2.120.10.80">
    <property type="entry name" value="Kelch-type beta propeller"/>
    <property type="match status" value="1"/>
</dbReference>